<sequence>MELPALLKSSPDVGVQIYADDVKIYGVYNSRNRESVQNALQTSIMKMNEWALEQKIPLNLKKCAVMHLGTLDASDYEVDGLKLTRCASSKDLGIWFSSTLAFSSHIEQLTKKAYVALFKIFRNVTGTDTRILIRLYKSYVLPHLEYGSIVWNPHFKGEVSKIERVEKLFTRLLWLRTTDAV</sequence>
<dbReference type="OMA" id="QVESCIS"/>
<accession>A0A0N4Y4V1</accession>
<dbReference type="AlphaFoldDB" id="A0A0N4Y4V1"/>
<organism evidence="3">
    <name type="scientific">Nippostrongylus brasiliensis</name>
    <name type="common">Rat hookworm</name>
    <dbReference type="NCBI Taxonomy" id="27835"/>
    <lineage>
        <taxon>Eukaryota</taxon>
        <taxon>Metazoa</taxon>
        <taxon>Ecdysozoa</taxon>
        <taxon>Nematoda</taxon>
        <taxon>Chromadorea</taxon>
        <taxon>Rhabditida</taxon>
        <taxon>Rhabditina</taxon>
        <taxon>Rhabditomorpha</taxon>
        <taxon>Strongyloidea</taxon>
        <taxon>Heligmosomidae</taxon>
        <taxon>Nippostrongylus</taxon>
    </lineage>
</organism>
<dbReference type="PANTHER" id="PTHR33332">
    <property type="entry name" value="REVERSE TRANSCRIPTASE DOMAIN-CONTAINING PROTEIN"/>
    <property type="match status" value="1"/>
</dbReference>
<evidence type="ECO:0000313" key="1">
    <source>
        <dbReference type="EMBL" id="VDL74547.1"/>
    </source>
</evidence>
<evidence type="ECO:0000313" key="2">
    <source>
        <dbReference type="Proteomes" id="UP000271162"/>
    </source>
</evidence>
<dbReference type="Proteomes" id="UP000271162">
    <property type="component" value="Unassembled WGS sequence"/>
</dbReference>
<name>A0A0N4Y4V1_NIPBR</name>
<gene>
    <name evidence="1" type="ORF">NBR_LOCUS10958</name>
</gene>
<proteinExistence type="predicted"/>
<protein>
    <submittedName>
        <fullName evidence="3">Reverse transcriptase domain-containing protein</fullName>
    </submittedName>
</protein>
<reference evidence="3" key="1">
    <citation type="submission" date="2017-02" db="UniProtKB">
        <authorList>
            <consortium name="WormBaseParasite"/>
        </authorList>
    </citation>
    <scope>IDENTIFICATION</scope>
</reference>
<dbReference type="EMBL" id="UYSL01020425">
    <property type="protein sequence ID" value="VDL74547.1"/>
    <property type="molecule type" value="Genomic_DNA"/>
</dbReference>
<dbReference type="PRINTS" id="PR01345">
    <property type="entry name" value="CERVTRCPTASE"/>
</dbReference>
<keyword evidence="2" id="KW-1185">Reference proteome</keyword>
<reference evidence="1 2" key="2">
    <citation type="submission" date="2018-11" db="EMBL/GenBank/DDBJ databases">
        <authorList>
            <consortium name="Pathogen Informatics"/>
        </authorList>
    </citation>
    <scope>NUCLEOTIDE SEQUENCE [LARGE SCALE GENOMIC DNA]</scope>
</reference>
<dbReference type="WBParaSite" id="NBR_0001095701-mRNA-1">
    <property type="protein sequence ID" value="NBR_0001095701-mRNA-1"/>
    <property type="gene ID" value="NBR_0001095701"/>
</dbReference>
<evidence type="ECO:0000313" key="3">
    <source>
        <dbReference type="WBParaSite" id="NBR_0001095701-mRNA-1"/>
    </source>
</evidence>